<dbReference type="Proteomes" id="UP000242188">
    <property type="component" value="Unassembled WGS sequence"/>
</dbReference>
<protein>
    <submittedName>
        <fullName evidence="2">Uncharacterized protein</fullName>
    </submittedName>
</protein>
<reference evidence="2 3" key="1">
    <citation type="journal article" date="2017" name="Nat. Ecol. Evol.">
        <title>Scallop genome provides insights into evolution of bilaterian karyotype and development.</title>
        <authorList>
            <person name="Wang S."/>
            <person name="Zhang J."/>
            <person name="Jiao W."/>
            <person name="Li J."/>
            <person name="Xun X."/>
            <person name="Sun Y."/>
            <person name="Guo X."/>
            <person name="Huan P."/>
            <person name="Dong B."/>
            <person name="Zhang L."/>
            <person name="Hu X."/>
            <person name="Sun X."/>
            <person name="Wang J."/>
            <person name="Zhao C."/>
            <person name="Wang Y."/>
            <person name="Wang D."/>
            <person name="Huang X."/>
            <person name="Wang R."/>
            <person name="Lv J."/>
            <person name="Li Y."/>
            <person name="Zhang Z."/>
            <person name="Liu B."/>
            <person name="Lu W."/>
            <person name="Hui Y."/>
            <person name="Liang J."/>
            <person name="Zhou Z."/>
            <person name="Hou R."/>
            <person name="Li X."/>
            <person name="Liu Y."/>
            <person name="Li H."/>
            <person name="Ning X."/>
            <person name="Lin Y."/>
            <person name="Zhao L."/>
            <person name="Xing Q."/>
            <person name="Dou J."/>
            <person name="Li Y."/>
            <person name="Mao J."/>
            <person name="Guo H."/>
            <person name="Dou H."/>
            <person name="Li T."/>
            <person name="Mu C."/>
            <person name="Jiang W."/>
            <person name="Fu Q."/>
            <person name="Fu X."/>
            <person name="Miao Y."/>
            <person name="Liu J."/>
            <person name="Yu Q."/>
            <person name="Li R."/>
            <person name="Liao H."/>
            <person name="Li X."/>
            <person name="Kong Y."/>
            <person name="Jiang Z."/>
            <person name="Chourrout D."/>
            <person name="Li R."/>
            <person name="Bao Z."/>
        </authorList>
    </citation>
    <scope>NUCLEOTIDE SEQUENCE [LARGE SCALE GENOMIC DNA]</scope>
    <source>
        <strain evidence="2 3">PY_sf001</strain>
    </source>
</reference>
<keyword evidence="3" id="KW-1185">Reference proteome</keyword>
<comment type="caution">
    <text evidence="2">The sequence shown here is derived from an EMBL/GenBank/DDBJ whole genome shotgun (WGS) entry which is preliminary data.</text>
</comment>
<proteinExistence type="predicted"/>
<organism evidence="2 3">
    <name type="scientific">Mizuhopecten yessoensis</name>
    <name type="common">Japanese scallop</name>
    <name type="synonym">Patinopecten yessoensis</name>
    <dbReference type="NCBI Taxonomy" id="6573"/>
    <lineage>
        <taxon>Eukaryota</taxon>
        <taxon>Metazoa</taxon>
        <taxon>Spiralia</taxon>
        <taxon>Lophotrochozoa</taxon>
        <taxon>Mollusca</taxon>
        <taxon>Bivalvia</taxon>
        <taxon>Autobranchia</taxon>
        <taxon>Pteriomorphia</taxon>
        <taxon>Pectinida</taxon>
        <taxon>Pectinoidea</taxon>
        <taxon>Pectinidae</taxon>
        <taxon>Mizuhopecten</taxon>
    </lineage>
</organism>
<dbReference type="AlphaFoldDB" id="A0A210PR71"/>
<name>A0A210PR71_MIZYE</name>
<gene>
    <name evidence="2" type="ORF">KP79_PYT08942</name>
</gene>
<feature type="region of interest" description="Disordered" evidence="1">
    <location>
        <begin position="1"/>
        <end position="28"/>
    </location>
</feature>
<dbReference type="EMBL" id="NEDP02005550">
    <property type="protein sequence ID" value="OWF38978.1"/>
    <property type="molecule type" value="Genomic_DNA"/>
</dbReference>
<evidence type="ECO:0000256" key="1">
    <source>
        <dbReference type="SAM" id="MobiDB-lite"/>
    </source>
</evidence>
<evidence type="ECO:0000313" key="3">
    <source>
        <dbReference type="Proteomes" id="UP000242188"/>
    </source>
</evidence>
<accession>A0A210PR71</accession>
<sequence length="143" mass="16416">MKYPEQSLHDSKFTHETGVRTGNTSRLPEVHDPCFRDGSFLTDFLAVVCLGRAWMGRHSTRLDIPPQRISHPTQIVTSYSNFRSPKCPQNVVNDVTSPKCPQNVVNDDLFLIKESVSSERAEHFWYIRQAQHTHLFNVYATSI</sequence>
<feature type="compositionally biased region" description="Basic and acidic residues" evidence="1">
    <location>
        <begin position="7"/>
        <end position="18"/>
    </location>
</feature>
<evidence type="ECO:0000313" key="2">
    <source>
        <dbReference type="EMBL" id="OWF38978.1"/>
    </source>
</evidence>